<feature type="compositionally biased region" description="Acidic residues" evidence="1">
    <location>
        <begin position="83"/>
        <end position="129"/>
    </location>
</feature>
<organism evidence="2">
    <name type="scientific">Tanacetum cinerariifolium</name>
    <name type="common">Dalmatian daisy</name>
    <name type="synonym">Chrysanthemum cinerariifolium</name>
    <dbReference type="NCBI Taxonomy" id="118510"/>
    <lineage>
        <taxon>Eukaryota</taxon>
        <taxon>Viridiplantae</taxon>
        <taxon>Streptophyta</taxon>
        <taxon>Embryophyta</taxon>
        <taxon>Tracheophyta</taxon>
        <taxon>Spermatophyta</taxon>
        <taxon>Magnoliopsida</taxon>
        <taxon>eudicotyledons</taxon>
        <taxon>Gunneridae</taxon>
        <taxon>Pentapetalae</taxon>
        <taxon>asterids</taxon>
        <taxon>campanulids</taxon>
        <taxon>Asterales</taxon>
        <taxon>Asteraceae</taxon>
        <taxon>Asteroideae</taxon>
        <taxon>Anthemideae</taxon>
        <taxon>Anthemidinae</taxon>
        <taxon>Tanacetum</taxon>
    </lineage>
</organism>
<evidence type="ECO:0008006" key="3">
    <source>
        <dbReference type="Google" id="ProtNLM"/>
    </source>
</evidence>
<gene>
    <name evidence="2" type="ORF">Tci_048148</name>
</gene>
<accession>A0A6L2MR04</accession>
<evidence type="ECO:0000256" key="1">
    <source>
        <dbReference type="SAM" id="MobiDB-lite"/>
    </source>
</evidence>
<protein>
    <recommendedName>
        <fullName evidence="3">Reverse transcriptase domain-containing protein</fullName>
    </recommendedName>
</protein>
<dbReference type="AlphaFoldDB" id="A0A6L2MR04"/>
<feature type="region of interest" description="Disordered" evidence="1">
    <location>
        <begin position="1"/>
        <end position="139"/>
    </location>
</feature>
<sequence>MSDSEDSTVTYIEVSSPFEGLSDMGSSGVNGLPMMPEDPYAYIEAPLQALSSPDYDDVLPAEEQSLPAADSPTADSLGCIPESDPEKDDEDPEEDPADYPTDRDDDDEEEEEESSGDKADDEEWDEDEEHPAPTDFIPPLTVHRTTARIYILVQAPTPFWSEAEIDRLLVISSPPPSPLSLWSSPLPHIPSPPLPDESRGTIYFTSTTTYCTSTYQGICGHAETAAPSTYILAPRSETPPSGTPPLLPIHLPTSSPHLLLPFASHKADVPEVTLSPRKRLCIALGLRYEVGESSSAPTARTTRGFRADYDFVVTLDDEIRREPKKLGRRMTDFVTTIRQDTDEIYGRLDNKHDDRLLMSGQLNMLRRDRRYVITYYSVSTTVKDCRMAGSSPHMTDTASRGTDSAKDTTDTDGSIAETTNSHVKTAGPDVAYAMTWTNLKKKMTDKYCPMGEIKKLEVELWNLNVKESDKIERYIGGLPDMI</sequence>
<comment type="caution">
    <text evidence="2">The sequence shown here is derived from an EMBL/GenBank/DDBJ whole genome shotgun (WGS) entry which is preliminary data.</text>
</comment>
<dbReference type="EMBL" id="BKCJ010007226">
    <property type="protein sequence ID" value="GEU76170.1"/>
    <property type="molecule type" value="Genomic_DNA"/>
</dbReference>
<evidence type="ECO:0000313" key="2">
    <source>
        <dbReference type="EMBL" id="GEU76170.1"/>
    </source>
</evidence>
<feature type="compositionally biased region" description="Polar residues" evidence="1">
    <location>
        <begin position="392"/>
        <end position="402"/>
    </location>
</feature>
<reference evidence="2" key="1">
    <citation type="journal article" date="2019" name="Sci. Rep.">
        <title>Draft genome of Tanacetum cinerariifolium, the natural source of mosquito coil.</title>
        <authorList>
            <person name="Yamashiro T."/>
            <person name="Shiraishi A."/>
            <person name="Satake H."/>
            <person name="Nakayama K."/>
        </authorList>
    </citation>
    <scope>NUCLEOTIDE SEQUENCE</scope>
</reference>
<feature type="region of interest" description="Disordered" evidence="1">
    <location>
        <begin position="387"/>
        <end position="421"/>
    </location>
</feature>
<proteinExistence type="predicted"/>
<name>A0A6L2MR04_TANCI</name>